<name>A0A090DX61_9BACT</name>
<organism evidence="3 4">
    <name type="scientific">Candidatus Criblamydia sequanensis CRIB-18</name>
    <dbReference type="NCBI Taxonomy" id="1437425"/>
    <lineage>
        <taxon>Bacteria</taxon>
        <taxon>Pseudomonadati</taxon>
        <taxon>Chlamydiota</taxon>
        <taxon>Chlamydiia</taxon>
        <taxon>Parachlamydiales</taxon>
        <taxon>Candidatus Criblamydiaceae</taxon>
        <taxon>Candidatus Criblamydia</taxon>
    </lineage>
</organism>
<keyword evidence="4" id="KW-1185">Reference proteome</keyword>
<evidence type="ECO:0000313" key="4">
    <source>
        <dbReference type="Proteomes" id="UP000031552"/>
    </source>
</evidence>
<comment type="caution">
    <text evidence="3">The sequence shown here is derived from an EMBL/GenBank/DDBJ whole genome shotgun (WGS) entry which is preliminary data.</text>
</comment>
<dbReference type="Proteomes" id="UP000031552">
    <property type="component" value="Unassembled WGS sequence"/>
</dbReference>
<gene>
    <name evidence="3" type="ORF">CSEC_0586</name>
</gene>
<dbReference type="RefSeq" id="WP_041016912.1">
    <property type="nucleotide sequence ID" value="NZ_CCEJ010000003.1"/>
</dbReference>
<protein>
    <submittedName>
        <fullName evidence="3">Uncharacterized protein</fullName>
    </submittedName>
</protein>
<reference evidence="3" key="1">
    <citation type="submission" date="2013-12" db="EMBL/GenBank/DDBJ databases">
        <authorList>
            <person name="Linke B."/>
        </authorList>
    </citation>
    <scope>NUCLEOTIDE SEQUENCE [LARGE SCALE GENOMIC DNA]</scope>
    <source>
        <strain evidence="3">CRIB-18</strain>
    </source>
</reference>
<feature type="coiled-coil region" evidence="1">
    <location>
        <begin position="336"/>
        <end position="394"/>
    </location>
</feature>
<sequence>MSASIAQKIVDLEVLIQEKKNFIKASKLKPTDSKELQQSKNLVDQSITDLWILYSFLFDEVFKRKETYRRAIREDRKNNKERNLINKHFDESVVSKLSERVSFITKDSKKFEREVKRLEGYYQVKKEQIIKNEVEKFEQLIQGLVDGVKATSKGFIQKNWVNYNFKNFVPKVKELFFDYLVEINSRQRNEHCLRKKEFLLRAELNGQLAQYHLSTKKEIILKSLAVKKNLLKLLEKFSQKINKLEIKYFRSEILRKEPNLLIIETDYSEDELEDTLNQTEGLSNEEENHSSLEAREALPALEDSSEKTSSLTEEENLSLITNAPPPPPPPMMAAPLSKEEKMKLEEEKRLKKLEAKEKKIRDLESEITILNLQIEEMQASFEQVTELRRTLQKNFTSLDKEFNSLEKLAKNDVSFKNKQSLQREIQTNKEKEAELNNLLISIQKSIDHLEMVLGEKECSEVEVLQKGNLVLLPREKAVLLLAQGNSELEAKKILLENLLEKRANLEEANFLIDQKNIKGNSSSIGEFEAKFSEVRRARAEVEIEQNKSSSVKDELAKELKS</sequence>
<feature type="compositionally biased region" description="Basic and acidic residues" evidence="2">
    <location>
        <begin position="286"/>
        <end position="296"/>
    </location>
</feature>
<evidence type="ECO:0000256" key="1">
    <source>
        <dbReference type="SAM" id="Coils"/>
    </source>
</evidence>
<feature type="compositionally biased region" description="Pro residues" evidence="2">
    <location>
        <begin position="323"/>
        <end position="332"/>
    </location>
</feature>
<feature type="coiled-coil region" evidence="1">
    <location>
        <begin position="481"/>
        <end position="554"/>
    </location>
</feature>
<dbReference type="EMBL" id="CCEJ010000003">
    <property type="protein sequence ID" value="CDR33419.1"/>
    <property type="molecule type" value="Genomic_DNA"/>
</dbReference>
<feature type="region of interest" description="Disordered" evidence="2">
    <location>
        <begin position="280"/>
        <end position="334"/>
    </location>
</feature>
<evidence type="ECO:0000313" key="3">
    <source>
        <dbReference type="EMBL" id="CDR33419.1"/>
    </source>
</evidence>
<keyword evidence="1" id="KW-0175">Coiled coil</keyword>
<evidence type="ECO:0000256" key="2">
    <source>
        <dbReference type="SAM" id="MobiDB-lite"/>
    </source>
</evidence>
<dbReference type="AlphaFoldDB" id="A0A090DX61"/>
<reference evidence="3" key="2">
    <citation type="submission" date="2014-09" db="EMBL/GenBank/DDBJ databases">
        <title>Criblamydia sequanensis harbors a mega-plasmid encoding arsenite resistance.</title>
        <authorList>
            <person name="Bertelli C."/>
            <person name="Goesmann A."/>
            <person name="Greub G."/>
        </authorList>
    </citation>
    <scope>NUCLEOTIDE SEQUENCE [LARGE SCALE GENOMIC DNA]</scope>
    <source>
        <strain evidence="3">CRIB-18</strain>
    </source>
</reference>
<accession>A0A090DX61</accession>
<proteinExistence type="predicted"/>